<name>A0A4Y3IRA2_9VIBR</name>
<keyword evidence="4 11" id="KW-1134">Transmembrane beta strand</keyword>
<dbReference type="GO" id="GO:0044718">
    <property type="term" value="P:siderophore transmembrane transport"/>
    <property type="evidence" value="ECO:0007669"/>
    <property type="project" value="TreeGrafter"/>
</dbReference>
<evidence type="ECO:0000256" key="11">
    <source>
        <dbReference type="PROSITE-ProRule" id="PRU01360"/>
    </source>
</evidence>
<dbReference type="NCBIfam" id="TIGR01785">
    <property type="entry name" value="TonB-hemin"/>
    <property type="match status" value="1"/>
</dbReference>
<sequence>MYKKTSLALAISAVCASSTVFAEETFTFDEVVVSATRTEQNKSDVSSSVATVSRDDLDAEMNSNLKDTLKYTPGVQAQGSGRFGVSGFNIRGMEDSRVKVMVDGVQQPVPYNPGASQQRKYQNTIETDTLAGIEVNKGPSSSLYGSDALGGVVLMRTKNPDDVLVTDGDEHRFGIKSGYSSVNSEFKNTATWAMRQGKWETIAMFTYADGSEYQTHGDGADILGPDRGAADPADTKLYNGLAKVFYQANDNHRLGVTFEYFDYQYDSFLASEEGYEIMPGFVYTDSFVEDNNNRMRIGFEHEWAMNSLIADDLAWKISYQTTESESNNYDTTNWVSGGIPIYTDRIRNRQRIAQDDSYQFDMQFNKLIMADGHYHELTYGGSFLYNDFSLENTDHFIQSGTGAPPSSSPGSTGLPNATVQQWGIFVQDQAFLMEEKLVLSAGLRYDSFSTDPDTTDGYGVEHESNDNDAFTGRVGAVYHVANWFSPYAQISQGFKAPTVYDLYYSYSEGAIFMGNPNLEAETSLSYEVGFRGTGKIYQYEVSAFYNQYDDFITSQVIGQAGDKDIITMVNIDEAKIYGAEAAGTILGPKGMYTKLSIAYAYGEDVNTGRELDSVAPLTGVIGLGYDNENKTLGALVNYTMVASKDSWTEEDNIDAPSYSLLDVTAYYRPVQDLTLRAGLFNAFDEKYWLYEDLSGSTERTDFDTQAGRNWGVSAEYFF</sequence>
<dbReference type="AlphaFoldDB" id="A0A4Y3IRA2"/>
<dbReference type="NCBIfam" id="TIGR01786">
    <property type="entry name" value="TonB-hemlactrns"/>
    <property type="match status" value="1"/>
</dbReference>
<dbReference type="InterPro" id="IPR039426">
    <property type="entry name" value="TonB-dep_rcpt-like"/>
</dbReference>
<dbReference type="Gene3D" id="2.40.170.20">
    <property type="entry name" value="TonB-dependent receptor, beta-barrel domain"/>
    <property type="match status" value="1"/>
</dbReference>
<keyword evidence="8 11" id="KW-0472">Membrane</keyword>
<keyword evidence="6 13" id="KW-0732">Signal</keyword>
<evidence type="ECO:0000256" key="3">
    <source>
        <dbReference type="ARBA" id="ARBA00022448"/>
    </source>
</evidence>
<evidence type="ECO:0000256" key="7">
    <source>
        <dbReference type="ARBA" id="ARBA00023077"/>
    </source>
</evidence>
<organism evidence="16 17">
    <name type="scientific">Vibrio comitans NBRC 102076</name>
    <dbReference type="NCBI Taxonomy" id="1219078"/>
    <lineage>
        <taxon>Bacteria</taxon>
        <taxon>Pseudomonadati</taxon>
        <taxon>Pseudomonadota</taxon>
        <taxon>Gammaproteobacteria</taxon>
        <taxon>Vibrionales</taxon>
        <taxon>Vibrionaceae</taxon>
        <taxon>Vibrio</taxon>
    </lineage>
</organism>
<evidence type="ECO:0000256" key="9">
    <source>
        <dbReference type="ARBA" id="ARBA00023170"/>
    </source>
</evidence>
<keyword evidence="7 12" id="KW-0798">TonB box</keyword>
<evidence type="ECO:0000256" key="12">
    <source>
        <dbReference type="RuleBase" id="RU003357"/>
    </source>
</evidence>
<dbReference type="SUPFAM" id="SSF56935">
    <property type="entry name" value="Porins"/>
    <property type="match status" value="1"/>
</dbReference>
<protein>
    <submittedName>
        <fullName evidence="16">Ligand-gated channel</fullName>
    </submittedName>
</protein>
<dbReference type="CDD" id="cd01347">
    <property type="entry name" value="ligand_gated_channel"/>
    <property type="match status" value="1"/>
</dbReference>
<evidence type="ECO:0000256" key="1">
    <source>
        <dbReference type="ARBA" id="ARBA00004571"/>
    </source>
</evidence>
<dbReference type="GO" id="GO:0015232">
    <property type="term" value="F:heme transmembrane transporter activity"/>
    <property type="evidence" value="ECO:0007669"/>
    <property type="project" value="InterPro"/>
</dbReference>
<feature type="domain" description="TonB-dependent receptor plug" evidence="15">
    <location>
        <begin position="42"/>
        <end position="152"/>
    </location>
</feature>
<evidence type="ECO:0000256" key="10">
    <source>
        <dbReference type="ARBA" id="ARBA00023237"/>
    </source>
</evidence>
<dbReference type="PANTHER" id="PTHR30069">
    <property type="entry name" value="TONB-DEPENDENT OUTER MEMBRANE RECEPTOR"/>
    <property type="match status" value="1"/>
</dbReference>
<proteinExistence type="inferred from homology"/>
<keyword evidence="17" id="KW-1185">Reference proteome</keyword>
<evidence type="ECO:0000313" key="16">
    <source>
        <dbReference type="EMBL" id="GEA61585.1"/>
    </source>
</evidence>
<dbReference type="InterPro" id="IPR011276">
    <property type="entry name" value="TonB_haem/Hb_rcpt"/>
</dbReference>
<dbReference type="OrthoDB" id="9764669at2"/>
<evidence type="ECO:0000259" key="15">
    <source>
        <dbReference type="Pfam" id="PF07715"/>
    </source>
</evidence>
<dbReference type="GO" id="GO:0015344">
    <property type="term" value="F:siderophore uptake transmembrane transporter activity"/>
    <property type="evidence" value="ECO:0007669"/>
    <property type="project" value="TreeGrafter"/>
</dbReference>
<dbReference type="Pfam" id="PF00593">
    <property type="entry name" value="TonB_dep_Rec_b-barrel"/>
    <property type="match status" value="1"/>
</dbReference>
<feature type="chain" id="PRO_5021246403" evidence="13">
    <location>
        <begin position="23"/>
        <end position="718"/>
    </location>
</feature>
<evidence type="ECO:0000313" key="17">
    <source>
        <dbReference type="Proteomes" id="UP000318242"/>
    </source>
</evidence>
<dbReference type="InterPro" id="IPR010949">
    <property type="entry name" value="TonB_Hb/transfer/lactofer_rcpt"/>
</dbReference>
<dbReference type="InterPro" id="IPR000531">
    <property type="entry name" value="Beta-barrel_TonB"/>
</dbReference>
<dbReference type="InterPro" id="IPR037066">
    <property type="entry name" value="Plug_dom_sf"/>
</dbReference>
<dbReference type="EMBL" id="BJLH01000012">
    <property type="protein sequence ID" value="GEA61585.1"/>
    <property type="molecule type" value="Genomic_DNA"/>
</dbReference>
<gene>
    <name evidence="16" type="primary">hutA</name>
    <name evidence="16" type="ORF">VCO01S_27780</name>
</gene>
<evidence type="ECO:0000256" key="4">
    <source>
        <dbReference type="ARBA" id="ARBA00022452"/>
    </source>
</evidence>
<dbReference type="PANTHER" id="PTHR30069:SF29">
    <property type="entry name" value="HEMOGLOBIN AND HEMOGLOBIN-HAPTOGLOBIN-BINDING PROTEIN 1-RELATED"/>
    <property type="match status" value="1"/>
</dbReference>
<evidence type="ECO:0000259" key="14">
    <source>
        <dbReference type="Pfam" id="PF00593"/>
    </source>
</evidence>
<keyword evidence="3 11" id="KW-0813">Transport</keyword>
<evidence type="ECO:0000256" key="2">
    <source>
        <dbReference type="ARBA" id="ARBA00008143"/>
    </source>
</evidence>
<evidence type="ECO:0000256" key="8">
    <source>
        <dbReference type="ARBA" id="ARBA00023136"/>
    </source>
</evidence>
<dbReference type="Gene3D" id="2.170.130.10">
    <property type="entry name" value="TonB-dependent receptor, plug domain"/>
    <property type="match status" value="1"/>
</dbReference>
<evidence type="ECO:0000256" key="13">
    <source>
        <dbReference type="SAM" id="SignalP"/>
    </source>
</evidence>
<dbReference type="RefSeq" id="WP_141271942.1">
    <property type="nucleotide sequence ID" value="NZ_BJLH01000012.1"/>
</dbReference>
<keyword evidence="10 11" id="KW-0998">Cell outer membrane</keyword>
<keyword evidence="5 11" id="KW-0812">Transmembrane</keyword>
<feature type="signal peptide" evidence="13">
    <location>
        <begin position="1"/>
        <end position="22"/>
    </location>
</feature>
<feature type="domain" description="TonB-dependent receptor-like beta-barrel" evidence="14">
    <location>
        <begin position="245"/>
        <end position="681"/>
    </location>
</feature>
<evidence type="ECO:0000256" key="6">
    <source>
        <dbReference type="ARBA" id="ARBA00022729"/>
    </source>
</evidence>
<accession>A0A4Y3IRA2</accession>
<comment type="caution">
    <text evidence="16">The sequence shown here is derived from an EMBL/GenBank/DDBJ whole genome shotgun (WGS) entry which is preliminary data.</text>
</comment>
<comment type="subcellular location">
    <subcellularLocation>
        <location evidence="1 11">Cell outer membrane</location>
        <topology evidence="1 11">Multi-pass membrane protein</topology>
    </subcellularLocation>
</comment>
<dbReference type="Pfam" id="PF07715">
    <property type="entry name" value="Plug"/>
    <property type="match status" value="1"/>
</dbReference>
<dbReference type="Proteomes" id="UP000318242">
    <property type="component" value="Unassembled WGS sequence"/>
</dbReference>
<dbReference type="GO" id="GO:0009279">
    <property type="term" value="C:cell outer membrane"/>
    <property type="evidence" value="ECO:0007669"/>
    <property type="project" value="UniProtKB-SubCell"/>
</dbReference>
<dbReference type="PROSITE" id="PS52016">
    <property type="entry name" value="TONB_DEPENDENT_REC_3"/>
    <property type="match status" value="1"/>
</dbReference>
<dbReference type="InterPro" id="IPR036942">
    <property type="entry name" value="Beta-barrel_TonB_sf"/>
</dbReference>
<dbReference type="InterPro" id="IPR012910">
    <property type="entry name" value="Plug_dom"/>
</dbReference>
<reference evidence="16 17" key="1">
    <citation type="submission" date="2019-06" db="EMBL/GenBank/DDBJ databases">
        <title>Whole genome shotgun sequence of Vibrio comitans NBRC 102076.</title>
        <authorList>
            <person name="Hosoyama A."/>
            <person name="Uohara A."/>
            <person name="Ohji S."/>
            <person name="Ichikawa N."/>
        </authorList>
    </citation>
    <scope>NUCLEOTIDE SEQUENCE [LARGE SCALE GENOMIC DNA]</scope>
    <source>
        <strain evidence="16 17">NBRC 102076</strain>
    </source>
</reference>
<comment type="similarity">
    <text evidence="2">Belongs to the TonB-dependent receptor family. Hemoglobin/haptoglobin binding protein subfamily.</text>
</comment>
<keyword evidence="9" id="KW-0675">Receptor</keyword>
<evidence type="ECO:0000256" key="5">
    <source>
        <dbReference type="ARBA" id="ARBA00022692"/>
    </source>
</evidence>